<reference evidence="1" key="1">
    <citation type="submission" date="2020-06" db="EMBL/GenBank/DDBJ databases">
        <title>REHAB project genomes.</title>
        <authorList>
            <person name="Shaw L.P."/>
        </authorList>
    </citation>
    <scope>NUCLEOTIDE SEQUENCE</scope>
    <source>
        <strain evidence="1">RHBSTW-00474</strain>
    </source>
</reference>
<dbReference type="AlphaFoldDB" id="A0A8H9XUA9"/>
<dbReference type="EMBL" id="JABXPW010000016">
    <property type="protein sequence ID" value="MBA7722117.1"/>
    <property type="molecule type" value="Genomic_DNA"/>
</dbReference>
<accession>A0A8H9XUA9</accession>
<name>A0A8H9XUA9_ECOLX</name>
<evidence type="ECO:0000313" key="2">
    <source>
        <dbReference type="Proteomes" id="UP000622722"/>
    </source>
</evidence>
<proteinExistence type="predicted"/>
<organism evidence="1 2">
    <name type="scientific">Escherichia coli</name>
    <dbReference type="NCBI Taxonomy" id="562"/>
    <lineage>
        <taxon>Bacteria</taxon>
        <taxon>Pseudomonadati</taxon>
        <taxon>Pseudomonadota</taxon>
        <taxon>Gammaproteobacteria</taxon>
        <taxon>Enterobacterales</taxon>
        <taxon>Enterobacteriaceae</taxon>
        <taxon>Escherichia</taxon>
    </lineage>
</organism>
<dbReference type="RefSeq" id="WP_203544385.1">
    <property type="nucleotide sequence ID" value="NZ_PQEW03000036.1"/>
</dbReference>
<gene>
    <name evidence="1" type="ORF">HV209_26830</name>
</gene>
<protein>
    <submittedName>
        <fullName evidence="1">Uncharacterized protein</fullName>
    </submittedName>
</protein>
<sequence length="56" mass="6333">MRVACIGLLPYPTRFWASALIAKPHVLMADRIIPAPKRHTGIAAARREAKKRRRAK</sequence>
<evidence type="ECO:0000313" key="1">
    <source>
        <dbReference type="EMBL" id="MBA7722117.1"/>
    </source>
</evidence>
<dbReference type="Proteomes" id="UP000622722">
    <property type="component" value="Unassembled WGS sequence"/>
</dbReference>
<comment type="caution">
    <text evidence="1">The sequence shown here is derived from an EMBL/GenBank/DDBJ whole genome shotgun (WGS) entry which is preliminary data.</text>
</comment>